<keyword evidence="4" id="KW-0418">Kinase</keyword>
<evidence type="ECO:0000259" key="2">
    <source>
        <dbReference type="Pfam" id="PF00656"/>
    </source>
</evidence>
<dbReference type="GO" id="GO:0120147">
    <property type="term" value="F:formylglycine-generating oxidase activity"/>
    <property type="evidence" value="ECO:0007669"/>
    <property type="project" value="TreeGrafter"/>
</dbReference>
<dbReference type="SUPFAM" id="SSF56436">
    <property type="entry name" value="C-type lectin-like"/>
    <property type="match status" value="1"/>
</dbReference>
<feature type="signal peptide" evidence="1">
    <location>
        <begin position="1"/>
        <end position="27"/>
    </location>
</feature>
<dbReference type="Pfam" id="PF03781">
    <property type="entry name" value="FGE-sulfatase"/>
    <property type="match status" value="1"/>
</dbReference>
<reference evidence="4 5" key="1">
    <citation type="submission" date="2019-02" db="EMBL/GenBank/DDBJ databases">
        <title>Deep-cultivation of Planctomycetes and their phenomic and genomic characterization uncovers novel biology.</title>
        <authorList>
            <person name="Wiegand S."/>
            <person name="Jogler M."/>
            <person name="Boedeker C."/>
            <person name="Pinto D."/>
            <person name="Vollmers J."/>
            <person name="Rivas-Marin E."/>
            <person name="Kohn T."/>
            <person name="Peeters S.H."/>
            <person name="Heuer A."/>
            <person name="Rast P."/>
            <person name="Oberbeckmann S."/>
            <person name="Bunk B."/>
            <person name="Jeske O."/>
            <person name="Meyerdierks A."/>
            <person name="Storesund J.E."/>
            <person name="Kallscheuer N."/>
            <person name="Luecker S."/>
            <person name="Lage O.M."/>
            <person name="Pohl T."/>
            <person name="Merkel B.J."/>
            <person name="Hornburger P."/>
            <person name="Mueller R.-W."/>
            <person name="Bruemmer F."/>
            <person name="Labrenz M."/>
            <person name="Spormann A.M."/>
            <person name="Op den Camp H."/>
            <person name="Overmann J."/>
            <person name="Amann R."/>
            <person name="Jetten M.S.M."/>
            <person name="Mascher T."/>
            <person name="Medema M.H."/>
            <person name="Devos D.P."/>
            <person name="Kaster A.-K."/>
            <person name="Ovreas L."/>
            <person name="Rohde M."/>
            <person name="Galperin M.Y."/>
            <person name="Jogler C."/>
        </authorList>
    </citation>
    <scope>NUCLEOTIDE SEQUENCE [LARGE SCALE GENOMIC DNA]</scope>
    <source>
        <strain evidence="4 5">Pla85_3_4</strain>
    </source>
</reference>
<dbReference type="InterPro" id="IPR016187">
    <property type="entry name" value="CTDL_fold"/>
</dbReference>
<dbReference type="Pfam" id="PF00656">
    <property type="entry name" value="Peptidase_C14"/>
    <property type="match status" value="1"/>
</dbReference>
<protein>
    <submittedName>
        <fullName evidence="4">Serine/threonine-protein kinase pkn1</fullName>
        <ecNumber evidence="4">2.7.11.1</ecNumber>
    </submittedName>
</protein>
<dbReference type="InterPro" id="IPR029030">
    <property type="entry name" value="Caspase-like_dom_sf"/>
</dbReference>
<feature type="domain" description="Sulfatase-modifying factor enzyme-like" evidence="3">
    <location>
        <begin position="280"/>
        <end position="526"/>
    </location>
</feature>
<proteinExistence type="predicted"/>
<dbReference type="SUPFAM" id="SSF52129">
    <property type="entry name" value="Caspase-like"/>
    <property type="match status" value="1"/>
</dbReference>
<evidence type="ECO:0000313" key="4">
    <source>
        <dbReference type="EMBL" id="QDU92682.1"/>
    </source>
</evidence>
<dbReference type="InterPro" id="IPR005532">
    <property type="entry name" value="SUMF_dom"/>
</dbReference>
<organism evidence="4 5">
    <name type="scientific">Lignipirellula cremea</name>
    <dbReference type="NCBI Taxonomy" id="2528010"/>
    <lineage>
        <taxon>Bacteria</taxon>
        <taxon>Pseudomonadati</taxon>
        <taxon>Planctomycetota</taxon>
        <taxon>Planctomycetia</taxon>
        <taxon>Pirellulales</taxon>
        <taxon>Pirellulaceae</taxon>
        <taxon>Lignipirellula</taxon>
    </lineage>
</organism>
<dbReference type="GO" id="GO:0004674">
    <property type="term" value="F:protein serine/threonine kinase activity"/>
    <property type="evidence" value="ECO:0007669"/>
    <property type="project" value="UniProtKB-EC"/>
</dbReference>
<dbReference type="InterPro" id="IPR051043">
    <property type="entry name" value="Sulfatase_Mod_Factor_Kinase"/>
</dbReference>
<evidence type="ECO:0000259" key="3">
    <source>
        <dbReference type="Pfam" id="PF03781"/>
    </source>
</evidence>
<dbReference type="GO" id="GO:0006508">
    <property type="term" value="P:proteolysis"/>
    <property type="evidence" value="ECO:0007669"/>
    <property type="project" value="InterPro"/>
</dbReference>
<dbReference type="RefSeq" id="WP_197442934.1">
    <property type="nucleotide sequence ID" value="NZ_CP036433.1"/>
</dbReference>
<feature type="domain" description="Peptidase C14 caspase" evidence="2">
    <location>
        <begin position="30"/>
        <end position="121"/>
    </location>
</feature>
<dbReference type="InterPro" id="IPR042095">
    <property type="entry name" value="SUMF_sf"/>
</dbReference>
<keyword evidence="1" id="KW-0732">Signal</keyword>
<dbReference type="Proteomes" id="UP000317648">
    <property type="component" value="Chromosome"/>
</dbReference>
<name>A0A518DLI2_9BACT</name>
<keyword evidence="4" id="KW-0808">Transferase</keyword>
<feature type="chain" id="PRO_5021714454" evidence="1">
    <location>
        <begin position="28"/>
        <end position="532"/>
    </location>
</feature>
<dbReference type="EMBL" id="CP036433">
    <property type="protein sequence ID" value="QDU92682.1"/>
    <property type="molecule type" value="Genomic_DNA"/>
</dbReference>
<sequence precursor="true">MSKPIAAPVLCCLLFLLPVLLCRTATAEHRAALLIANHAYPQAALANPAASVQSLARVLRQRGFRVELAENLSGEAIQKTIASFRRGIPTNGTALIYFSGYALQGQRNVETLDNVLLPLDGNPEKPYHLSREPYGVRQLLQELHEPGRPFAGSGSRVNLVLVEGVYAHPGQADDSPRELAQLDPALFPPQSLVAYAAPAEEGQPQSEGAFTRQLVELLEQPGQTLPAAIKAAAGRVESSLEGADWLESPATRAVSPPTQFPTTAEPGDEWVNSAGMVFCWCPPGKVLLGSPASDSLRYDDEEPVEATLSHGFWIGKYELTLQEYITIHGRNPYLATVKQKNQPVNGVDPKEFQANLLTPLNAEQHAGGALPKDWEYTLPTEAEWEYAARAGDTRRWYFGDDRSQLPQHANFADRSLYDSPDGAYGYADKVLNDGARDISPVGSYLPNAWGLHDLYGNLWEWCDGKYTPELIGGIDPQGDQTPTIRQQLVRGGCWLSPPDYCRSALRHGLEPGSKNIAHTIVGYRLVIRPTRP</sequence>
<dbReference type="PANTHER" id="PTHR23150:SF19">
    <property type="entry name" value="FORMYLGLYCINE-GENERATING ENZYME"/>
    <property type="match status" value="1"/>
</dbReference>
<dbReference type="PANTHER" id="PTHR23150">
    <property type="entry name" value="SULFATASE MODIFYING FACTOR 1, 2"/>
    <property type="match status" value="1"/>
</dbReference>
<gene>
    <name evidence="4" type="primary">pkn1_4</name>
    <name evidence="4" type="ORF">Pla8534_04300</name>
</gene>
<dbReference type="KEGG" id="lcre:Pla8534_04300"/>
<evidence type="ECO:0000313" key="5">
    <source>
        <dbReference type="Proteomes" id="UP000317648"/>
    </source>
</evidence>
<evidence type="ECO:0000256" key="1">
    <source>
        <dbReference type="SAM" id="SignalP"/>
    </source>
</evidence>
<dbReference type="AlphaFoldDB" id="A0A518DLI2"/>
<accession>A0A518DLI2</accession>
<keyword evidence="5" id="KW-1185">Reference proteome</keyword>
<dbReference type="EC" id="2.7.11.1" evidence="4"/>
<dbReference type="Gene3D" id="3.40.50.1460">
    <property type="match status" value="1"/>
</dbReference>
<dbReference type="InterPro" id="IPR011600">
    <property type="entry name" value="Pept_C14_caspase"/>
</dbReference>
<dbReference type="GO" id="GO:0004197">
    <property type="term" value="F:cysteine-type endopeptidase activity"/>
    <property type="evidence" value="ECO:0007669"/>
    <property type="project" value="InterPro"/>
</dbReference>
<dbReference type="Gene3D" id="3.90.1580.10">
    <property type="entry name" value="paralog of FGE (formylglycine-generating enzyme)"/>
    <property type="match status" value="1"/>
</dbReference>